<sequence>MSTAHFDTVVLGAGAAGMMCAIHAAAHGGRVLVVDHAKAPGEKIRISGGGRCNFTNIGTSARNFLSNNPHFAKSALGRYTQHDFVALVEKHGISYHEKTLGQLFCDDSAKQIITMLTGEMAQAGCELRLATTLEGVEPIDGGFAIRLGGDRAADIRCRHFVVACGGKSIPKMGATGLGYQIAAQFGLAVTETRPALVPLTFSEDVLAGFREIAGVAADARVSCGKTSFDEALLFTHRGLSGPAILQISSYWRESQPIRIAFLPEHDIFGSLRASRKENGRRSIANTLGEILPKRLAAYLADAHGWAGPIGDANDKKLAAMASTIQGWQIMPIGSEGYRTAEVTLGGVDTAGLNSRTMESKAIDGLYFIGEVVDVTGWLGGYNFQWAWSSGWAAGTAIAERTG</sequence>
<protein>
    <submittedName>
        <fullName evidence="6">NAD(P)/FAD-dependent oxidoreductase</fullName>
        <ecNumber evidence="6">1.14.13.-</ecNumber>
    </submittedName>
</protein>
<keyword evidence="3" id="KW-0274">FAD</keyword>
<comment type="caution">
    <text evidence="6">The sequence shown here is derived from an EMBL/GenBank/DDBJ whole genome shotgun (WGS) entry which is preliminary data.</text>
</comment>
<evidence type="ECO:0000256" key="2">
    <source>
        <dbReference type="ARBA" id="ARBA00022630"/>
    </source>
</evidence>
<dbReference type="InterPro" id="IPR036188">
    <property type="entry name" value="FAD/NAD-bd_sf"/>
</dbReference>
<name>A0ABU3SG44_9HYPH</name>
<dbReference type="InterPro" id="IPR057661">
    <property type="entry name" value="RsdA/BaiN/AoA(So)_Rossmann"/>
</dbReference>
<dbReference type="SUPFAM" id="SSF160996">
    <property type="entry name" value="HI0933 insert domain-like"/>
    <property type="match status" value="1"/>
</dbReference>
<dbReference type="PANTHER" id="PTHR42887">
    <property type="entry name" value="OS12G0638800 PROTEIN"/>
    <property type="match status" value="1"/>
</dbReference>
<evidence type="ECO:0000313" key="6">
    <source>
        <dbReference type="EMBL" id="MDU0343760.1"/>
    </source>
</evidence>
<keyword evidence="2" id="KW-0285">Flavoprotein</keyword>
<dbReference type="Pfam" id="PF03486">
    <property type="entry name" value="HI0933_like"/>
    <property type="match status" value="1"/>
</dbReference>
<comment type="cofactor">
    <cofactor evidence="1">
        <name>FAD</name>
        <dbReference type="ChEBI" id="CHEBI:57692"/>
    </cofactor>
</comment>
<reference evidence="6 7" key="1">
    <citation type="submission" date="2023-09" db="EMBL/GenBank/DDBJ databases">
        <title>Whole genome shotgun sequencing (WGS) of Bosea sp. ZW T0_25, isolated from stored onions (Allium cepa).</title>
        <authorList>
            <person name="Stoll D.A."/>
            <person name="Huch M."/>
        </authorList>
    </citation>
    <scope>NUCLEOTIDE SEQUENCE [LARGE SCALE GENOMIC DNA]</scope>
    <source>
        <strain evidence="6 7">ZW T0_25</strain>
    </source>
</reference>
<dbReference type="Gene3D" id="2.40.30.10">
    <property type="entry name" value="Translation factors"/>
    <property type="match status" value="1"/>
</dbReference>
<proteinExistence type="predicted"/>
<dbReference type="Gene3D" id="1.10.8.260">
    <property type="entry name" value="HI0933 insert domain-like"/>
    <property type="match status" value="1"/>
</dbReference>
<evidence type="ECO:0000256" key="3">
    <source>
        <dbReference type="ARBA" id="ARBA00022827"/>
    </source>
</evidence>
<gene>
    <name evidence="6" type="ORF">RKE40_28085</name>
</gene>
<dbReference type="InterPro" id="IPR004792">
    <property type="entry name" value="BaiN-like"/>
</dbReference>
<dbReference type="GO" id="GO:0016491">
    <property type="term" value="F:oxidoreductase activity"/>
    <property type="evidence" value="ECO:0007669"/>
    <property type="project" value="UniProtKB-KW"/>
</dbReference>
<feature type="domain" description="RsdA/BaiN/AoA(So)-like insert" evidence="5">
    <location>
        <begin position="193"/>
        <end position="342"/>
    </location>
</feature>
<dbReference type="Gene3D" id="3.50.50.60">
    <property type="entry name" value="FAD/NAD(P)-binding domain"/>
    <property type="match status" value="1"/>
</dbReference>
<keyword evidence="7" id="KW-1185">Reference proteome</keyword>
<dbReference type="PANTHER" id="PTHR42887:SF2">
    <property type="entry name" value="OS12G0638800 PROTEIN"/>
    <property type="match status" value="1"/>
</dbReference>
<dbReference type="EC" id="1.14.13.-" evidence="6"/>
<dbReference type="EMBL" id="JAWDID010000084">
    <property type="protein sequence ID" value="MDU0343760.1"/>
    <property type="molecule type" value="Genomic_DNA"/>
</dbReference>
<dbReference type="NCBIfam" id="TIGR00275">
    <property type="entry name" value="aminoacetone oxidase family FAD-binding enzyme"/>
    <property type="match status" value="1"/>
</dbReference>
<dbReference type="Pfam" id="PF22780">
    <property type="entry name" value="HI0933_like_1st"/>
    <property type="match status" value="1"/>
</dbReference>
<dbReference type="InterPro" id="IPR055178">
    <property type="entry name" value="RsdA/BaiN/AoA(So)-like_dom"/>
</dbReference>
<keyword evidence="6" id="KW-0560">Oxidoreductase</keyword>
<dbReference type="PRINTS" id="PR00411">
    <property type="entry name" value="PNDRDTASEI"/>
</dbReference>
<evidence type="ECO:0000313" key="7">
    <source>
        <dbReference type="Proteomes" id="UP001254257"/>
    </source>
</evidence>
<dbReference type="Proteomes" id="UP001254257">
    <property type="component" value="Unassembled WGS sequence"/>
</dbReference>
<organism evidence="6 7">
    <name type="scientific">Bosea rubneri</name>
    <dbReference type="NCBI Taxonomy" id="3075434"/>
    <lineage>
        <taxon>Bacteria</taxon>
        <taxon>Pseudomonadati</taxon>
        <taxon>Pseudomonadota</taxon>
        <taxon>Alphaproteobacteria</taxon>
        <taxon>Hyphomicrobiales</taxon>
        <taxon>Boseaceae</taxon>
        <taxon>Bosea</taxon>
    </lineage>
</organism>
<accession>A0ABU3SG44</accession>
<evidence type="ECO:0000259" key="5">
    <source>
        <dbReference type="Pfam" id="PF22780"/>
    </source>
</evidence>
<evidence type="ECO:0000256" key="1">
    <source>
        <dbReference type="ARBA" id="ARBA00001974"/>
    </source>
</evidence>
<dbReference type="RefSeq" id="WP_316021458.1">
    <property type="nucleotide sequence ID" value="NZ_JAWDID010000084.1"/>
</dbReference>
<feature type="domain" description="RsdA/BaiN/AoA(So)-like Rossmann fold-like" evidence="4">
    <location>
        <begin position="7"/>
        <end position="395"/>
    </location>
</feature>
<dbReference type="SUPFAM" id="SSF51905">
    <property type="entry name" value="FAD/NAD(P)-binding domain"/>
    <property type="match status" value="1"/>
</dbReference>
<evidence type="ECO:0000259" key="4">
    <source>
        <dbReference type="Pfam" id="PF03486"/>
    </source>
</evidence>
<dbReference type="InterPro" id="IPR023166">
    <property type="entry name" value="BaiN-like_dom_sf"/>
</dbReference>